<evidence type="ECO:0000313" key="5">
    <source>
        <dbReference type="Proteomes" id="UP000276029"/>
    </source>
</evidence>
<gene>
    <name evidence="3" type="ORF">DFR51_0378</name>
    <name evidence="2" type="ORF">SmB9_14100</name>
</gene>
<dbReference type="Gene3D" id="3.30.1230.10">
    <property type="entry name" value="YlxR-like"/>
    <property type="match status" value="1"/>
</dbReference>
<evidence type="ECO:0000313" key="4">
    <source>
        <dbReference type="Proteomes" id="UP000275727"/>
    </source>
</evidence>
<dbReference type="SUPFAM" id="SSF64376">
    <property type="entry name" value="YlxR-like"/>
    <property type="match status" value="1"/>
</dbReference>
<dbReference type="InterPro" id="IPR029064">
    <property type="entry name" value="Ribosomal_eL30-like_sf"/>
</dbReference>
<reference evidence="3 5" key="2">
    <citation type="submission" date="2018-10" db="EMBL/GenBank/DDBJ databases">
        <title>Genomic Encyclopedia of Type Strains, Phase IV (KMG-IV): sequencing the most valuable type-strain genomes for metagenomic binning, comparative biology and taxonomic classification.</title>
        <authorList>
            <person name="Goeker M."/>
        </authorList>
    </citation>
    <scope>NUCLEOTIDE SEQUENCE [LARGE SCALE GENOMIC DNA]</scope>
    <source>
        <strain evidence="3 5">DSM 19791</strain>
    </source>
</reference>
<dbReference type="InterPro" id="IPR035931">
    <property type="entry name" value="YlxR-like_sf"/>
</dbReference>
<keyword evidence="5" id="KW-1185">Reference proteome</keyword>
<dbReference type="Proteomes" id="UP000276029">
    <property type="component" value="Unassembled WGS sequence"/>
</dbReference>
<evidence type="ECO:0000259" key="1">
    <source>
        <dbReference type="Pfam" id="PF04296"/>
    </source>
</evidence>
<dbReference type="InterPro" id="IPR037465">
    <property type="entry name" value="YlxR"/>
</dbReference>
<reference evidence="2 4" key="1">
    <citation type="submission" date="2018-06" db="EMBL/GenBank/DDBJ databases">
        <title>Complete Genome Sequence of the Microcystin-Degrading Bacterium Sphingosinicella microcystinivorans Strain B-9.</title>
        <authorList>
            <person name="Jin H."/>
            <person name="Nishizawa T."/>
            <person name="Guo Y."/>
            <person name="Nishizawa A."/>
            <person name="Park H."/>
            <person name="Kato H."/>
            <person name="Tsuji K."/>
            <person name="Harada K."/>
        </authorList>
    </citation>
    <scope>NUCLEOTIDE SEQUENCE [LARGE SCALE GENOMIC DNA]</scope>
    <source>
        <strain evidence="2 4">B9</strain>
    </source>
</reference>
<dbReference type="InterPro" id="IPR007393">
    <property type="entry name" value="YlxR_dom"/>
</dbReference>
<dbReference type="KEGG" id="smic:SmB9_14100"/>
<proteinExistence type="predicted"/>
<dbReference type="EMBL" id="AP018711">
    <property type="protein sequence ID" value="BBE33752.1"/>
    <property type="molecule type" value="Genomic_DNA"/>
</dbReference>
<dbReference type="EMBL" id="RBWX01000007">
    <property type="protein sequence ID" value="RKS90836.1"/>
    <property type="molecule type" value="Genomic_DNA"/>
</dbReference>
<feature type="domain" description="YlxR" evidence="1">
    <location>
        <begin position="8"/>
        <end position="85"/>
    </location>
</feature>
<dbReference type="SUPFAM" id="SSF55315">
    <property type="entry name" value="L30e-like"/>
    <property type="match status" value="1"/>
</dbReference>
<dbReference type="PANTHER" id="PTHR34215">
    <property type="entry name" value="BLL0784 PROTEIN"/>
    <property type="match status" value="1"/>
</dbReference>
<protein>
    <recommendedName>
        <fullName evidence="1">YlxR domain-containing protein</fullName>
    </recommendedName>
</protein>
<evidence type="ECO:0000313" key="2">
    <source>
        <dbReference type="EMBL" id="BBE33752.1"/>
    </source>
</evidence>
<dbReference type="Proteomes" id="UP000275727">
    <property type="component" value="Chromosome"/>
</dbReference>
<evidence type="ECO:0000313" key="3">
    <source>
        <dbReference type="EMBL" id="RKS90836.1"/>
    </source>
</evidence>
<name>A0AAD1D5H5_SPHMI</name>
<dbReference type="AlphaFoldDB" id="A0AAD1D5H5"/>
<dbReference type="PANTHER" id="PTHR34215:SF1">
    <property type="entry name" value="YLXR DOMAIN-CONTAINING PROTEIN"/>
    <property type="match status" value="1"/>
</dbReference>
<dbReference type="RefSeq" id="WP_121047347.1">
    <property type="nucleotide sequence ID" value="NZ_AP018711.1"/>
</dbReference>
<accession>A0AAD1D5H5</accession>
<organism evidence="2 4">
    <name type="scientific">Sphingosinicella microcystinivorans</name>
    <dbReference type="NCBI Taxonomy" id="335406"/>
    <lineage>
        <taxon>Bacteria</taxon>
        <taxon>Pseudomonadati</taxon>
        <taxon>Pseudomonadota</taxon>
        <taxon>Alphaproteobacteria</taxon>
        <taxon>Sphingomonadales</taxon>
        <taxon>Sphingosinicellaceae</taxon>
        <taxon>Sphingosinicella</taxon>
    </lineage>
</organism>
<sequence>MPKHEPERRCIISGEREGRDALVRLALSPDGEVLPDIGARAPGRGAWVKPDRALVAEAEAKGKLKGALQRAFKGDVKRVPDGMAERIETGLKRAALDRLGLELRAGNLLLGSDRIAGAVDSGEARLVLHAADAAPDGVRKLAQRLHSAGGKAKAIALPAGRDELSLALGQANVVHAALRDRQAALRVESAVGRWRAYLGLHDGIGIEGGEPPAGLGL</sequence>
<dbReference type="Pfam" id="PF04296">
    <property type="entry name" value="YlxR"/>
    <property type="match status" value="1"/>
</dbReference>
<dbReference type="Gene3D" id="3.30.1330.30">
    <property type="match status" value="1"/>
</dbReference>